<comment type="subcellular location">
    <subcellularLocation>
        <location evidence="1">Nucleus</location>
    </subcellularLocation>
</comment>
<evidence type="ECO:0000259" key="3">
    <source>
        <dbReference type="PROSITE" id="PS50048"/>
    </source>
</evidence>
<dbReference type="SMART" id="SM00066">
    <property type="entry name" value="GAL4"/>
    <property type="match status" value="1"/>
</dbReference>
<dbReference type="InterPro" id="IPR001138">
    <property type="entry name" value="Zn2Cys6_DnaBD"/>
</dbReference>
<protein>
    <submittedName>
        <fullName evidence="4">Fungal-specific transcription factor domain-containing protein</fullName>
    </submittedName>
</protein>
<keyword evidence="2" id="KW-0539">Nucleus</keyword>
<dbReference type="Proteomes" id="UP001492380">
    <property type="component" value="Unassembled WGS sequence"/>
</dbReference>
<evidence type="ECO:0000313" key="4">
    <source>
        <dbReference type="EMBL" id="KAK8247035.1"/>
    </source>
</evidence>
<sequence>MVRTHKKRTKTFNGCWTCRERGVKCDLAKPTCERCSKSGRECKGYGLRLVWLDANDSLPPTTVPTRRLISEADRQNPIYSEEFLDDALARLDSLESPCKSIIGPFGVFSVPGSPQEDHDIQVLVRSGFQNLPAAFDLPVLPTTALAHYQDYDGPDLSNDPASAYANIGQYDDIIPRRYDYPVSLPWEINPVLLFTNESERSLFHHYTSIVARMLIPTTSTENPFQHVCIPLVLQPGELSTSRPGHAALLHGIYAISAYHVAEQASEKSLVDNYSRLAVRHYGKCLGNLRLSLQDIRWDSESVFATILLLGAIGWIVGHPTDWRVHMHGARSWLRAQDPSWGSTGPAAILYQMFRCVELLNFSQDTRRFIDASHDSHINLLDCGSPLPAGIDYRIDKMFGIPRALFESIRMMHILRDREMPPTEQELQGVEAMIECAKGDIDGFQTTQGIDGLLLMHHSMSFYYACHINLSREFRQRPAADVQHWVLASVQHLESLYAFEETLQTCGVSWPIWITACEAEGEELRRRALYLFTKGERLGVGVLNQMAEVIQKIWEHRDLTGDTSTECRRAIMMAMGMDLQLA</sequence>
<gene>
    <name evidence="4" type="ORF">HDK90DRAFT_28170</name>
</gene>
<dbReference type="PANTHER" id="PTHR37534:SF46">
    <property type="entry name" value="ZN(II)2CYS6 TRANSCRIPTION FACTOR (EUROFUNG)"/>
    <property type="match status" value="1"/>
</dbReference>
<reference evidence="4 5" key="1">
    <citation type="submission" date="2024-04" db="EMBL/GenBank/DDBJ databases">
        <title>Phyllosticta paracitricarpa is synonymous to the EU quarantine fungus P. citricarpa based on phylogenomic analyses.</title>
        <authorList>
            <consortium name="Lawrence Berkeley National Laboratory"/>
            <person name="Van Ingen-Buijs V.A."/>
            <person name="Van Westerhoven A.C."/>
            <person name="Haridas S."/>
            <person name="Skiadas P."/>
            <person name="Martin F."/>
            <person name="Groenewald J.Z."/>
            <person name="Crous P.W."/>
            <person name="Seidl M.F."/>
        </authorList>
    </citation>
    <scope>NUCLEOTIDE SEQUENCE [LARGE SCALE GENOMIC DNA]</scope>
    <source>
        <strain evidence="4 5">CBS 123374</strain>
    </source>
</reference>
<evidence type="ECO:0000313" key="5">
    <source>
        <dbReference type="Proteomes" id="UP001492380"/>
    </source>
</evidence>
<organism evidence="4 5">
    <name type="scientific">Phyllosticta capitalensis</name>
    <dbReference type="NCBI Taxonomy" id="121624"/>
    <lineage>
        <taxon>Eukaryota</taxon>
        <taxon>Fungi</taxon>
        <taxon>Dikarya</taxon>
        <taxon>Ascomycota</taxon>
        <taxon>Pezizomycotina</taxon>
        <taxon>Dothideomycetes</taxon>
        <taxon>Dothideomycetes incertae sedis</taxon>
        <taxon>Botryosphaeriales</taxon>
        <taxon>Phyllostictaceae</taxon>
        <taxon>Phyllosticta</taxon>
    </lineage>
</organism>
<dbReference type="PANTHER" id="PTHR37534">
    <property type="entry name" value="TRANSCRIPTIONAL ACTIVATOR PROTEIN UGA3"/>
    <property type="match status" value="1"/>
</dbReference>
<accession>A0ABR1Z3Q8</accession>
<dbReference type="PROSITE" id="PS50048">
    <property type="entry name" value="ZN2_CY6_FUNGAL_2"/>
    <property type="match status" value="1"/>
</dbReference>
<evidence type="ECO:0000256" key="2">
    <source>
        <dbReference type="ARBA" id="ARBA00023242"/>
    </source>
</evidence>
<dbReference type="InterPro" id="IPR021858">
    <property type="entry name" value="Fun_TF"/>
</dbReference>
<dbReference type="Gene3D" id="4.10.240.10">
    <property type="entry name" value="Zn(2)-C6 fungal-type DNA-binding domain"/>
    <property type="match status" value="1"/>
</dbReference>
<dbReference type="Pfam" id="PF11951">
    <property type="entry name" value="Fungal_trans_2"/>
    <property type="match status" value="1"/>
</dbReference>
<dbReference type="Pfam" id="PF00172">
    <property type="entry name" value="Zn_clus"/>
    <property type="match status" value="1"/>
</dbReference>
<feature type="domain" description="Zn(2)-C6 fungal-type" evidence="3">
    <location>
        <begin position="14"/>
        <end position="42"/>
    </location>
</feature>
<proteinExistence type="predicted"/>
<name>A0ABR1Z3Q8_9PEZI</name>
<dbReference type="InterPro" id="IPR036864">
    <property type="entry name" value="Zn2-C6_fun-type_DNA-bd_sf"/>
</dbReference>
<dbReference type="SUPFAM" id="SSF57701">
    <property type="entry name" value="Zn2/Cys6 DNA-binding domain"/>
    <property type="match status" value="1"/>
</dbReference>
<keyword evidence="5" id="KW-1185">Reference proteome</keyword>
<dbReference type="EMBL" id="JBBWRZ010000001">
    <property type="protein sequence ID" value="KAK8247035.1"/>
    <property type="molecule type" value="Genomic_DNA"/>
</dbReference>
<comment type="caution">
    <text evidence="4">The sequence shown here is derived from an EMBL/GenBank/DDBJ whole genome shotgun (WGS) entry which is preliminary data.</text>
</comment>
<evidence type="ECO:0000256" key="1">
    <source>
        <dbReference type="ARBA" id="ARBA00004123"/>
    </source>
</evidence>
<dbReference type="CDD" id="cd00067">
    <property type="entry name" value="GAL4"/>
    <property type="match status" value="1"/>
</dbReference>